<gene>
    <name evidence="2" type="ORF">BDV95DRAFT_595140</name>
</gene>
<evidence type="ECO:0000313" key="2">
    <source>
        <dbReference type="EMBL" id="KAF2871276.1"/>
    </source>
</evidence>
<dbReference type="EMBL" id="JAADJZ010000012">
    <property type="protein sequence ID" value="KAF2871276.1"/>
    <property type="molecule type" value="Genomic_DNA"/>
</dbReference>
<name>A0A7C8M813_9PLEO</name>
<reference evidence="2 3" key="1">
    <citation type="submission" date="2020-01" db="EMBL/GenBank/DDBJ databases">
        <authorList>
            <consortium name="DOE Joint Genome Institute"/>
            <person name="Haridas S."/>
            <person name="Albert R."/>
            <person name="Binder M."/>
            <person name="Bloem J."/>
            <person name="Labutti K."/>
            <person name="Salamov A."/>
            <person name="Andreopoulos B."/>
            <person name="Baker S.E."/>
            <person name="Barry K."/>
            <person name="Bills G."/>
            <person name="Bluhm B.H."/>
            <person name="Cannon C."/>
            <person name="Castanera R."/>
            <person name="Culley D.E."/>
            <person name="Daum C."/>
            <person name="Ezra D."/>
            <person name="Gonzalez J.B."/>
            <person name="Henrissat B."/>
            <person name="Kuo A."/>
            <person name="Liang C."/>
            <person name="Lipzen A."/>
            <person name="Lutzoni F."/>
            <person name="Magnuson J."/>
            <person name="Mondo S."/>
            <person name="Nolan M."/>
            <person name="Ohm R."/>
            <person name="Pangilinan J."/>
            <person name="Park H.-J.H."/>
            <person name="Ramirez L."/>
            <person name="Alfaro M."/>
            <person name="Sun H."/>
            <person name="Tritt A."/>
            <person name="Yoshinaga Y."/>
            <person name="Zwiers L.-H.L."/>
            <person name="Turgeon B.G."/>
            <person name="Goodwin S.B."/>
            <person name="Spatafora J.W."/>
            <person name="Crous P.W."/>
            <person name="Grigoriev I.V."/>
        </authorList>
    </citation>
    <scope>NUCLEOTIDE SEQUENCE [LARGE SCALE GENOMIC DNA]</scope>
    <source>
        <strain evidence="2 3">CBS 611.86</strain>
    </source>
</reference>
<dbReference type="OrthoDB" id="3687488at2759"/>
<feature type="region of interest" description="Disordered" evidence="1">
    <location>
        <begin position="170"/>
        <end position="201"/>
    </location>
</feature>
<accession>A0A7C8M813</accession>
<proteinExistence type="predicted"/>
<keyword evidence="3" id="KW-1185">Reference proteome</keyword>
<dbReference type="AlphaFoldDB" id="A0A7C8M813"/>
<comment type="caution">
    <text evidence="2">The sequence shown here is derived from an EMBL/GenBank/DDBJ whole genome shotgun (WGS) entry which is preliminary data.</text>
</comment>
<evidence type="ECO:0000256" key="1">
    <source>
        <dbReference type="SAM" id="MobiDB-lite"/>
    </source>
</evidence>
<organism evidence="2 3">
    <name type="scientific">Massariosphaeria phaeospora</name>
    <dbReference type="NCBI Taxonomy" id="100035"/>
    <lineage>
        <taxon>Eukaryota</taxon>
        <taxon>Fungi</taxon>
        <taxon>Dikarya</taxon>
        <taxon>Ascomycota</taxon>
        <taxon>Pezizomycotina</taxon>
        <taxon>Dothideomycetes</taxon>
        <taxon>Pleosporomycetidae</taxon>
        <taxon>Pleosporales</taxon>
        <taxon>Pleosporales incertae sedis</taxon>
        <taxon>Massariosphaeria</taxon>
    </lineage>
</organism>
<evidence type="ECO:0000313" key="3">
    <source>
        <dbReference type="Proteomes" id="UP000481861"/>
    </source>
</evidence>
<sequence length="296" mass="32673">MPNKLQGVVATAVSAVQSLIDVYPQRFHSIDQVKRFIDHICESKGYSYDIQPGTPDIKKQHIKDTVLGLVARQAYKDGEFYLDQPLGDKEALHAAVEADAKRVLLLITEWPPSFPSMKKAKAHVQSICVKNGFRYSEFPGTSAVAFKAFVETHAARDAFQASSFTLENQIRSEKNSPHSPVKNKENSPSPPAATINNLDDVPIKATGPPSSIFNSKHFADLQELQEIFEKDLRDRVHTPGGSTLLNKESLGDLEMEPLTPDMGSGQEVDVEDEAFNVITSHFLARSLLTFNVGAHC</sequence>
<protein>
    <submittedName>
        <fullName evidence="2">Uncharacterized protein</fullName>
    </submittedName>
</protein>
<dbReference type="Proteomes" id="UP000481861">
    <property type="component" value="Unassembled WGS sequence"/>
</dbReference>